<reference evidence="11 12" key="1">
    <citation type="journal article" date="2020" name="Nat. Commun.">
        <title>Genome of Tripterygium wilfordii and identification of cytochrome P450 involved in triptolide biosynthesis.</title>
        <authorList>
            <person name="Tu L."/>
            <person name="Su P."/>
            <person name="Zhang Z."/>
            <person name="Gao L."/>
            <person name="Wang J."/>
            <person name="Hu T."/>
            <person name="Zhou J."/>
            <person name="Zhang Y."/>
            <person name="Zhao Y."/>
            <person name="Liu Y."/>
            <person name="Song Y."/>
            <person name="Tong Y."/>
            <person name="Lu Y."/>
            <person name="Yang J."/>
            <person name="Xu C."/>
            <person name="Jia M."/>
            <person name="Peters R.J."/>
            <person name="Huang L."/>
            <person name="Gao W."/>
        </authorList>
    </citation>
    <scope>NUCLEOTIDE SEQUENCE [LARGE SCALE GENOMIC DNA]</scope>
    <source>
        <strain evidence="12">cv. XIE 37</strain>
        <tissue evidence="11">Leaf</tissue>
    </source>
</reference>
<dbReference type="GO" id="GO:0140021">
    <property type="term" value="P:mitochondrial ADP transmembrane transport"/>
    <property type="evidence" value="ECO:0007669"/>
    <property type="project" value="InterPro"/>
</dbReference>
<evidence type="ECO:0000256" key="5">
    <source>
        <dbReference type="ARBA" id="ARBA00022737"/>
    </source>
</evidence>
<evidence type="ECO:0000256" key="10">
    <source>
        <dbReference type="RuleBase" id="RU368008"/>
    </source>
</evidence>
<evidence type="ECO:0000256" key="2">
    <source>
        <dbReference type="ARBA" id="ARBA00006375"/>
    </source>
</evidence>
<dbReference type="OrthoDB" id="784307at2759"/>
<proteinExistence type="inferred from homology"/>
<evidence type="ECO:0000256" key="9">
    <source>
        <dbReference type="ARBA" id="ARBA00023136"/>
    </source>
</evidence>
<keyword evidence="12" id="KW-1185">Reference proteome</keyword>
<gene>
    <name evidence="11" type="ORF">HS088_TW10G00944</name>
</gene>
<evidence type="ECO:0000256" key="7">
    <source>
        <dbReference type="ARBA" id="ARBA00022989"/>
    </source>
</evidence>
<dbReference type="PANTHER" id="PTHR45635">
    <property type="entry name" value="ADP,ATP CARRIER PROTEIN 1-RELATED-RELATED"/>
    <property type="match status" value="1"/>
</dbReference>
<evidence type="ECO:0000256" key="3">
    <source>
        <dbReference type="ARBA" id="ARBA00022448"/>
    </source>
</evidence>
<keyword evidence="5" id="KW-0677">Repeat</keyword>
<comment type="caution">
    <text evidence="11">The sequence shown here is derived from an EMBL/GenBank/DDBJ whole genome shotgun (WGS) entry which is preliminary data.</text>
</comment>
<dbReference type="Gene3D" id="1.50.40.10">
    <property type="entry name" value="Mitochondrial carrier domain"/>
    <property type="match status" value="1"/>
</dbReference>
<evidence type="ECO:0000256" key="6">
    <source>
        <dbReference type="ARBA" id="ARBA00022792"/>
    </source>
</evidence>
<accession>A0A7J7D7A8</accession>
<dbReference type="EMBL" id="JAAARO010000010">
    <property type="protein sequence ID" value="KAF5741936.1"/>
    <property type="molecule type" value="Genomic_DNA"/>
</dbReference>
<keyword evidence="6" id="KW-0999">Mitochondrion inner membrane</keyword>
<dbReference type="InterPro" id="IPR002113">
    <property type="entry name" value="ADT_euk_type"/>
</dbReference>
<keyword evidence="9" id="KW-0472">Membrane</keyword>
<dbReference type="GO" id="GO:0005471">
    <property type="term" value="F:ATP:ADP antiporter activity"/>
    <property type="evidence" value="ECO:0007669"/>
    <property type="project" value="UniProtKB-UniRule"/>
</dbReference>
<dbReference type="InParanoid" id="A0A7J7D7A8"/>
<evidence type="ECO:0000256" key="8">
    <source>
        <dbReference type="ARBA" id="ARBA00023128"/>
    </source>
</evidence>
<comment type="function">
    <text evidence="10">Catalyzes the exchange of ADP and ATP across the membrane.</text>
</comment>
<keyword evidence="7" id="KW-1133">Transmembrane helix</keyword>
<keyword evidence="8" id="KW-0496">Mitochondrion</keyword>
<evidence type="ECO:0000313" key="11">
    <source>
        <dbReference type="EMBL" id="KAF5741936.1"/>
    </source>
</evidence>
<comment type="similarity">
    <text evidence="2 10">Belongs to the mitochondrial carrier (TC 2.A.29) family.</text>
</comment>
<evidence type="ECO:0000256" key="1">
    <source>
        <dbReference type="ARBA" id="ARBA00004448"/>
    </source>
</evidence>
<dbReference type="InterPro" id="IPR023395">
    <property type="entry name" value="MCP_dom_sf"/>
</dbReference>
<comment type="subcellular location">
    <subcellularLocation>
        <location evidence="10">Membrane</location>
        <topology evidence="10">Multi-pass membrane protein</topology>
    </subcellularLocation>
    <subcellularLocation>
        <location evidence="1">Mitochondrion inner membrane</location>
        <topology evidence="1">Multi-pass membrane protein</topology>
    </subcellularLocation>
</comment>
<name>A0A7J7D7A8_TRIWF</name>
<sequence length="206" mass="23052">MILYVKGSNIDTKIPHSLIQCPLYLRLQTFSSSGSGSPYLKGKRQINPSLQPACQRASSLVSIIADIMFSGFAITARTETAPIQRVNLLIQNQNEMIKSGRLLEPYKGKLNCFTRVLNLAFESHFIMSIRKYYTIDKDGFWKWFAGVSLAECVAGATCGFLLIRSIMPIYTRLANDIKTARESKWQFNGLVDVCKKTLRSDGIAGI</sequence>
<dbReference type="AlphaFoldDB" id="A0A7J7D7A8"/>
<evidence type="ECO:0000256" key="4">
    <source>
        <dbReference type="ARBA" id="ARBA00022692"/>
    </source>
</evidence>
<keyword evidence="3 10" id="KW-0813">Transport</keyword>
<organism evidence="11 12">
    <name type="scientific">Tripterygium wilfordii</name>
    <name type="common">Thunder God vine</name>
    <dbReference type="NCBI Taxonomy" id="458696"/>
    <lineage>
        <taxon>Eukaryota</taxon>
        <taxon>Viridiplantae</taxon>
        <taxon>Streptophyta</taxon>
        <taxon>Embryophyta</taxon>
        <taxon>Tracheophyta</taxon>
        <taxon>Spermatophyta</taxon>
        <taxon>Magnoliopsida</taxon>
        <taxon>eudicotyledons</taxon>
        <taxon>Gunneridae</taxon>
        <taxon>Pentapetalae</taxon>
        <taxon>rosids</taxon>
        <taxon>fabids</taxon>
        <taxon>Celastrales</taxon>
        <taxon>Celastraceae</taxon>
        <taxon>Tripterygium</taxon>
    </lineage>
</organism>
<keyword evidence="4" id="KW-0812">Transmembrane</keyword>
<comment type="subunit">
    <text evidence="10">Monomer.</text>
</comment>
<dbReference type="GO" id="GO:0005743">
    <property type="term" value="C:mitochondrial inner membrane"/>
    <property type="evidence" value="ECO:0007669"/>
    <property type="project" value="UniProtKB-SubCell"/>
</dbReference>
<dbReference type="SUPFAM" id="SSF103506">
    <property type="entry name" value="Mitochondrial carrier"/>
    <property type="match status" value="1"/>
</dbReference>
<dbReference type="GO" id="GO:1990544">
    <property type="term" value="P:mitochondrial ATP transmembrane transport"/>
    <property type="evidence" value="ECO:0007669"/>
    <property type="project" value="InterPro"/>
</dbReference>
<protein>
    <recommendedName>
        <fullName evidence="10">ADP/ATP translocase</fullName>
    </recommendedName>
    <alternativeName>
        <fullName evidence="10">ADP,ATP carrier protein</fullName>
    </alternativeName>
</protein>
<dbReference type="PANTHER" id="PTHR45635:SF14">
    <property type="entry name" value="ADP_ATP TRANSLOCASE"/>
    <property type="match status" value="1"/>
</dbReference>
<dbReference type="Proteomes" id="UP000593562">
    <property type="component" value="Unassembled WGS sequence"/>
</dbReference>
<evidence type="ECO:0000313" key="12">
    <source>
        <dbReference type="Proteomes" id="UP000593562"/>
    </source>
</evidence>